<sequence>MMTREEFLKKYGSGSANTGNHTGERTGGRMSRQEFMAKYGSGSSTAQSPAGSHEELMATVAELTGGNTAAVESREPPAGEKEKLSAASRFSTTDVLRAANDTQGTMLNELFPQIVGQARQKAEAAREQRRQKKEEGVLYGYTPEEKAVIEAATPEYSWKDAFRAAGDVTGTQFADIRHGAQIRGAETEAVQQFEQGKTDAELLDFYADPSVKLNDAQMQTAKRLVAQFMDKYPFDNTKGYEEAQGEQLAAMMQDPDYTEITRLQTKISAASSAVAGAGKGLGFTDLLIKLGGAAASLSGDEDWQEKVRATKDDRTAVQSAAQTQQPMAYGAGMMGGKMAQYFGGKQFVAGVPGVGSALKWAGNAISGGLSGLGPVGQAAAGFFTPDRVAGLLGDQMLDVTFDTIPEALDNLDLMRRQEEQGVPEEERMTGWDVAAQAAQNFGVNALFNLGSEAIPAAIKTIVKKLQGGQALTDAEAAAIKSYYINEHPGTTAFREDLRHPKVPIGPEPGVSANALLETTGNGGAEMEIDPRLRALAPELYGDEIVRISAPQTDAPVHQRSMPNPDFVDSIGQTSEDLKAVIQNHQSSLGNLDRQAVEEISALDKLALQNAAEGKPSLRFEEAITQAEQIHRLTPAKQQELIGGIREALGDGVEVIDPGEKSISSLAKKIMRKVNQEGRADYDIFAPKDHTRTAVLLNSLEDVPNAIAALKQKFPGLTGEVFIDEPLNSSGYRGIHLTADLGDGIKGEIQISTPEAWAIKKQTDAIYDKWRNFDEFSLTDAQAAERAADYTKSMEMWEEYYDSFTPEVRRMASSSVMGLESSQVPNTPLKGTQAPSINSFTRNSESGYARSREVPSTMPYRVSTSTPPSDTVISENSIPQSRDIDKLSGGEPPATPDHFATETDLLEDGAGGPSVGAKRAEYVPKQKVSKVSSRTYADTPFLDEVSKNSANLNNIDPETSKFTYDVMTEKQSLREAMQRTGTPELLTAEKADLPTKMRFDGTDTDTAMIILHDATERAKETGDWSEVEQWAKIIQERGTEAGQRIQAFVKYTRTPEGTLVKAERMVQQYVEDLQKSDPKLFEAMQDLTDKLNQILNERTASIPQDMDEAVRNLREAVDAAVNSSKLDLGDNFTDELMKLFQEERLSKSQLEQLINEFSGVPEVTLDDIQQIMDIMTDAQKLPLYSKEREVIEQQAYKIIADKFDTSFAEKWNAWRYMAMLGNPTTHIRNVAGNTVFGAVTRIKNDVGALMEATIDRIRQAMGKEGINRTKALLNPFSEADNALKQAAKDDFANVYALVTGTGKKNPTRGIMEAKTIFETPVLEKTRTLVSGALEAEDDWALKGAYADSLARWLKANDVGAEALKAPTEDVATLLDQGRAYAIEQAQQATFRDASKVATAINNFSHTNAATNIITEGILPFKKTPINIVKRGIEYSPAGLVDGIAKACKAVRKGSVKADEAIEALAKGLTGSGIMVLGGYLASQGLLTGAGSGNKKEANFEKLTGAQSYALNIGGKSYTLDWMAPAALPLFVGAELWNTILESDKGEFTFSDFADAMLKITEPVLDMTMLQGLNSTIQAAAYGGASPIESILTNAAVNYATQGIPTVLGKVARSVDDTRRTTYTDKTGFAGTLDKTWRGVMNRMPGLSQTNEPYVDQWGRTQENAGGSLLGRLAMGMLSPGYYSEDKTTEVDSILNQLYQETGETSVLPGYANKTWTQDGESHRYTPEEYTQVSQTRGQTAYSILEYLTPMYEDIPADQAVKVTSKAYDIANEIAKNLVVDVPLPKGTQTVLDWAEDQGGDQYESIATALFAKQVMGDVRGDKYPNGKTIPGSAKRKKIDALVEAGFTREEAMKIYRELE</sequence>
<dbReference type="EMBL" id="JACONZ010000005">
    <property type="protein sequence ID" value="MBC5582544.1"/>
    <property type="molecule type" value="Genomic_DNA"/>
</dbReference>
<comment type="caution">
    <text evidence="2">The sequence shown here is derived from an EMBL/GenBank/DDBJ whole genome shotgun (WGS) entry which is preliminary data.</text>
</comment>
<proteinExistence type="predicted"/>
<feature type="region of interest" description="Disordered" evidence="1">
    <location>
        <begin position="1"/>
        <end position="31"/>
    </location>
</feature>
<feature type="compositionally biased region" description="Basic and acidic residues" evidence="1">
    <location>
        <begin position="72"/>
        <end position="84"/>
    </location>
</feature>
<dbReference type="InterPro" id="IPR043519">
    <property type="entry name" value="NT_sf"/>
</dbReference>
<feature type="compositionally biased region" description="Polar residues" evidence="1">
    <location>
        <begin position="819"/>
        <end position="845"/>
    </location>
</feature>
<dbReference type="Gene3D" id="3.30.460.10">
    <property type="entry name" value="Beta Polymerase, domain 2"/>
    <property type="match status" value="1"/>
</dbReference>
<feature type="compositionally biased region" description="Polar residues" evidence="1">
    <location>
        <begin position="861"/>
        <end position="879"/>
    </location>
</feature>
<keyword evidence="3" id="KW-1185">Reference proteome</keyword>
<dbReference type="RefSeq" id="WP_186888894.1">
    <property type="nucleotide sequence ID" value="NZ_JACONZ010000005.1"/>
</dbReference>
<accession>A0A923RFL3</accession>
<evidence type="ECO:0000313" key="3">
    <source>
        <dbReference type="Proteomes" id="UP000659630"/>
    </source>
</evidence>
<protein>
    <recommendedName>
        <fullName evidence="4">Large polyvalent protein associated domain-containing protein</fullName>
    </recommendedName>
</protein>
<evidence type="ECO:0008006" key="4">
    <source>
        <dbReference type="Google" id="ProtNLM"/>
    </source>
</evidence>
<organism evidence="2 3">
    <name type="scientific">Anaerofilum hominis</name>
    <dbReference type="NCBI Taxonomy" id="2763016"/>
    <lineage>
        <taxon>Bacteria</taxon>
        <taxon>Bacillati</taxon>
        <taxon>Bacillota</taxon>
        <taxon>Clostridia</taxon>
        <taxon>Eubacteriales</taxon>
        <taxon>Oscillospiraceae</taxon>
        <taxon>Anaerofilum</taxon>
    </lineage>
</organism>
<name>A0A923RFL3_9FIRM</name>
<feature type="region of interest" description="Disordered" evidence="1">
    <location>
        <begin position="67"/>
        <end position="87"/>
    </location>
</feature>
<evidence type="ECO:0000256" key="1">
    <source>
        <dbReference type="SAM" id="MobiDB-lite"/>
    </source>
</evidence>
<feature type="region of interest" description="Disordered" evidence="1">
    <location>
        <begin position="819"/>
        <end position="899"/>
    </location>
</feature>
<reference evidence="2" key="1">
    <citation type="submission" date="2020-08" db="EMBL/GenBank/DDBJ databases">
        <title>Genome public.</title>
        <authorList>
            <person name="Liu C."/>
            <person name="Sun Q."/>
        </authorList>
    </citation>
    <scope>NUCLEOTIDE SEQUENCE</scope>
    <source>
        <strain evidence="2">BX8</strain>
    </source>
</reference>
<evidence type="ECO:0000313" key="2">
    <source>
        <dbReference type="EMBL" id="MBC5582544.1"/>
    </source>
</evidence>
<dbReference type="Proteomes" id="UP000659630">
    <property type="component" value="Unassembled WGS sequence"/>
</dbReference>
<gene>
    <name evidence="2" type="ORF">H8S23_13610</name>
</gene>